<evidence type="ECO:0000256" key="3">
    <source>
        <dbReference type="SAM" id="SignalP"/>
    </source>
</evidence>
<keyword evidence="2" id="KW-1133">Transmembrane helix</keyword>
<dbReference type="Proteomes" id="UP000735302">
    <property type="component" value="Unassembled WGS sequence"/>
</dbReference>
<dbReference type="EMBL" id="BLXT01001405">
    <property type="protein sequence ID" value="GFN85348.1"/>
    <property type="molecule type" value="Genomic_DNA"/>
</dbReference>
<feature type="compositionally biased region" description="Gly residues" evidence="1">
    <location>
        <begin position="519"/>
        <end position="533"/>
    </location>
</feature>
<proteinExistence type="predicted"/>
<evidence type="ECO:0000313" key="6">
    <source>
        <dbReference type="Proteomes" id="UP000735302"/>
    </source>
</evidence>
<name>A0AAV3YQM2_9GAST</name>
<gene>
    <name evidence="5" type="ORF">PoB_001185400</name>
</gene>
<dbReference type="InterPro" id="IPR007110">
    <property type="entry name" value="Ig-like_dom"/>
</dbReference>
<evidence type="ECO:0000256" key="2">
    <source>
        <dbReference type="SAM" id="Phobius"/>
    </source>
</evidence>
<feature type="region of interest" description="Disordered" evidence="1">
    <location>
        <begin position="207"/>
        <end position="262"/>
    </location>
</feature>
<feature type="compositionally biased region" description="Acidic residues" evidence="1">
    <location>
        <begin position="207"/>
        <end position="222"/>
    </location>
</feature>
<accession>A0AAV3YQM2</accession>
<evidence type="ECO:0000259" key="4">
    <source>
        <dbReference type="PROSITE" id="PS50835"/>
    </source>
</evidence>
<feature type="domain" description="Ig-like" evidence="4">
    <location>
        <begin position="300"/>
        <end position="364"/>
    </location>
</feature>
<evidence type="ECO:0000256" key="1">
    <source>
        <dbReference type="SAM" id="MobiDB-lite"/>
    </source>
</evidence>
<reference evidence="5 6" key="1">
    <citation type="journal article" date="2021" name="Elife">
        <title>Chloroplast acquisition without the gene transfer in kleptoplastic sea slugs, Plakobranchus ocellatus.</title>
        <authorList>
            <person name="Maeda T."/>
            <person name="Takahashi S."/>
            <person name="Yoshida T."/>
            <person name="Shimamura S."/>
            <person name="Takaki Y."/>
            <person name="Nagai Y."/>
            <person name="Toyoda A."/>
            <person name="Suzuki Y."/>
            <person name="Arimoto A."/>
            <person name="Ishii H."/>
            <person name="Satoh N."/>
            <person name="Nishiyama T."/>
            <person name="Hasebe M."/>
            <person name="Maruyama T."/>
            <person name="Minagawa J."/>
            <person name="Obokata J."/>
            <person name="Shigenobu S."/>
        </authorList>
    </citation>
    <scope>NUCLEOTIDE SEQUENCE [LARGE SCALE GENOMIC DNA]</scope>
</reference>
<comment type="caution">
    <text evidence="5">The sequence shown here is derived from an EMBL/GenBank/DDBJ whole genome shotgun (WGS) entry which is preliminary data.</text>
</comment>
<organism evidence="5 6">
    <name type="scientific">Plakobranchus ocellatus</name>
    <dbReference type="NCBI Taxonomy" id="259542"/>
    <lineage>
        <taxon>Eukaryota</taxon>
        <taxon>Metazoa</taxon>
        <taxon>Spiralia</taxon>
        <taxon>Lophotrochozoa</taxon>
        <taxon>Mollusca</taxon>
        <taxon>Gastropoda</taxon>
        <taxon>Heterobranchia</taxon>
        <taxon>Euthyneura</taxon>
        <taxon>Panpulmonata</taxon>
        <taxon>Sacoglossa</taxon>
        <taxon>Placobranchoidea</taxon>
        <taxon>Plakobranchidae</taxon>
        <taxon>Plakobranchus</taxon>
    </lineage>
</organism>
<sequence length="601" mass="66285">MLTDQVLCLGIIFLWSAATQVLSQRNVTYCLGSNEPLLLPELVSHAELDQQKFVSFTWHFYAVNDSGVEQKGLKLLTESFDGDLTLHSDRWQRYEHWGLKMESPQFEDSGRYESVLTQTDVTRRESTTVVVAEPPILKSDQLNVSRQVDEATGNVILSCGTLSTLGNPPVELFWQIFVTFNNKMAKIRDSDVFGKLDLSDSEVEEWLDRDDESFEPDSDNSDLDPVRHPLQEQRQNDVPQQMEREHDRDPGPTTPVPAFKPANPPGIILDEITRAGYRKFLKPVDFFCLFFTLDLVEWLCGWTNRYAVTVGGEKPSMYVRWVEAANGSALAGTYKNGNLTLTLSKEEGGGTFRCELKEPSPAVECILAADLPRWEGKFVFASTASSSEFSIILGVVIACVIVVLFIIIVVLIVLIRRKMKAKGRGYNTKQEEAKIDNGPGPDSAYPLMPQDDANPYDRPNTTASNKPYNHWTMEATSPSGQVASPYMVTGIRFSQGPTADSPPPKRNRAPVVAMESTDGVGGAGGNGRAGGTGKRYIKRGESKDNGIGGGEDNDGRQPPTPKKRSIFLAESNESLNRAVDKAMAGGTGSGTDRRKVSESKV</sequence>
<evidence type="ECO:0000313" key="5">
    <source>
        <dbReference type="EMBL" id="GFN85348.1"/>
    </source>
</evidence>
<keyword evidence="6" id="KW-1185">Reference proteome</keyword>
<feature type="region of interest" description="Disordered" evidence="1">
    <location>
        <begin position="431"/>
        <end position="471"/>
    </location>
</feature>
<keyword evidence="2" id="KW-0472">Membrane</keyword>
<feature type="signal peptide" evidence="3">
    <location>
        <begin position="1"/>
        <end position="23"/>
    </location>
</feature>
<dbReference type="PROSITE" id="PS50835">
    <property type="entry name" value="IG_LIKE"/>
    <property type="match status" value="1"/>
</dbReference>
<keyword evidence="2" id="KW-0812">Transmembrane</keyword>
<keyword evidence="3" id="KW-0732">Signal</keyword>
<feature type="transmembrane region" description="Helical" evidence="2">
    <location>
        <begin position="391"/>
        <end position="415"/>
    </location>
</feature>
<feature type="compositionally biased region" description="Basic and acidic residues" evidence="1">
    <location>
        <begin position="224"/>
        <end position="235"/>
    </location>
</feature>
<feature type="region of interest" description="Disordered" evidence="1">
    <location>
        <begin position="515"/>
        <end position="601"/>
    </location>
</feature>
<protein>
    <recommendedName>
        <fullName evidence="4">Ig-like domain-containing protein</fullName>
    </recommendedName>
</protein>
<feature type="compositionally biased region" description="Basic and acidic residues" evidence="1">
    <location>
        <begin position="591"/>
        <end position="601"/>
    </location>
</feature>
<dbReference type="AlphaFoldDB" id="A0AAV3YQM2"/>
<feature type="chain" id="PRO_5043450150" description="Ig-like domain-containing protein" evidence="3">
    <location>
        <begin position="24"/>
        <end position="601"/>
    </location>
</feature>